<evidence type="ECO:0000256" key="1">
    <source>
        <dbReference type="SAM" id="SignalP"/>
    </source>
</evidence>
<accession>A0A939GFS5</accession>
<dbReference type="RefSeq" id="WP_207363213.1">
    <property type="nucleotide sequence ID" value="NZ_JAFMYV010000002.1"/>
</dbReference>
<dbReference type="GO" id="GO:0008237">
    <property type="term" value="F:metallopeptidase activity"/>
    <property type="evidence" value="ECO:0007669"/>
    <property type="project" value="InterPro"/>
</dbReference>
<dbReference type="SUPFAM" id="SSF55486">
    <property type="entry name" value="Metalloproteases ('zincins'), catalytic domain"/>
    <property type="match status" value="1"/>
</dbReference>
<dbReference type="GO" id="GO:0006508">
    <property type="term" value="P:proteolysis"/>
    <property type="evidence" value="ECO:0007669"/>
    <property type="project" value="UniProtKB-KW"/>
</dbReference>
<reference evidence="2" key="1">
    <citation type="submission" date="2021-03" db="EMBL/GenBank/DDBJ databases">
        <title>Fibrella sp. HMF5335 genome sequencing and assembly.</title>
        <authorList>
            <person name="Kang H."/>
            <person name="Kim H."/>
            <person name="Bae S."/>
            <person name="Joh K."/>
        </authorList>
    </citation>
    <scope>NUCLEOTIDE SEQUENCE</scope>
    <source>
        <strain evidence="2">HMF5335</strain>
    </source>
</reference>
<dbReference type="AlphaFoldDB" id="A0A939GFS5"/>
<dbReference type="PROSITE" id="PS51257">
    <property type="entry name" value="PROKAR_LIPOPROTEIN"/>
    <property type="match status" value="1"/>
</dbReference>
<protein>
    <submittedName>
        <fullName evidence="2">Protease</fullName>
    </submittedName>
</protein>
<proteinExistence type="predicted"/>
<feature type="signal peptide" evidence="1">
    <location>
        <begin position="1"/>
        <end position="19"/>
    </location>
</feature>
<dbReference type="Proteomes" id="UP000664034">
    <property type="component" value="Unassembled WGS sequence"/>
</dbReference>
<evidence type="ECO:0000313" key="3">
    <source>
        <dbReference type="Proteomes" id="UP000664034"/>
    </source>
</evidence>
<dbReference type="Gene3D" id="3.40.390.10">
    <property type="entry name" value="Collagenase (Catalytic Domain)"/>
    <property type="match status" value="1"/>
</dbReference>
<dbReference type="EMBL" id="JAFMYV010000002">
    <property type="protein sequence ID" value="MBO0935643.1"/>
    <property type="molecule type" value="Genomic_DNA"/>
</dbReference>
<comment type="caution">
    <text evidence="2">The sequence shown here is derived from an EMBL/GenBank/DDBJ whole genome shotgun (WGS) entry which is preliminary data.</text>
</comment>
<name>A0A939GFS5_9BACT</name>
<keyword evidence="3" id="KW-1185">Reference proteome</keyword>
<organism evidence="2 3">
    <name type="scientific">Fibrella rubiginis</name>
    <dbReference type="NCBI Taxonomy" id="2817060"/>
    <lineage>
        <taxon>Bacteria</taxon>
        <taxon>Pseudomonadati</taxon>
        <taxon>Bacteroidota</taxon>
        <taxon>Cytophagia</taxon>
        <taxon>Cytophagales</taxon>
        <taxon>Spirosomataceae</taxon>
        <taxon>Fibrella</taxon>
    </lineage>
</organism>
<evidence type="ECO:0000313" key="2">
    <source>
        <dbReference type="EMBL" id="MBO0935643.1"/>
    </source>
</evidence>
<feature type="chain" id="PRO_5037878037" evidence="1">
    <location>
        <begin position="20"/>
        <end position="273"/>
    </location>
</feature>
<gene>
    <name evidence="2" type="ORF">J2I47_03695</name>
</gene>
<dbReference type="Pfam" id="PF12388">
    <property type="entry name" value="Peptidase_M57"/>
    <property type="match status" value="1"/>
</dbReference>
<dbReference type="InterPro" id="IPR024079">
    <property type="entry name" value="MetalloPept_cat_dom_sf"/>
</dbReference>
<keyword evidence="2" id="KW-0378">Hydrolase</keyword>
<dbReference type="InterPro" id="IPR024653">
    <property type="entry name" value="Peptidase_M10/M27/M57"/>
</dbReference>
<keyword evidence="2" id="KW-0645">Protease</keyword>
<keyword evidence="1" id="KW-0732">Signal</keyword>
<sequence length="273" mass="29111">MKRLTLYLTALVAGGVLYACQPIPEDAAPVNLTEIDLAIEANIKSLGFSTAGMQRVAGGYIVENDIFIDEHQLDNGKQLQLLRVGNEEQYRTTNLVNNLPRTITVSLATGLPAGYTEAMDVAIARYNAEPLQIKFARVRTGGDIRFVAAPAGVGYLASAGFPSGGNPFNQVKVNTAFLTAFDPATNTVKLNNYASIFAHEMGHCIGFRHTDYMDRSFSCGGAVANEGASSIGAIQIPGTPATADPNSWMLACIGSTTNRPFNANDKIALDALY</sequence>